<feature type="transmembrane region" description="Helical" evidence="1">
    <location>
        <begin position="270"/>
        <end position="293"/>
    </location>
</feature>
<dbReference type="Proteomes" id="UP000614741">
    <property type="component" value="Unassembled WGS sequence"/>
</dbReference>
<name>A0ABQ4DG18_9CELL</name>
<feature type="transmembrane region" description="Helical" evidence="1">
    <location>
        <begin position="178"/>
        <end position="202"/>
    </location>
</feature>
<organism evidence="2 3">
    <name type="scientific">Cellulomonas phragmiteti</name>
    <dbReference type="NCBI Taxonomy" id="478780"/>
    <lineage>
        <taxon>Bacteria</taxon>
        <taxon>Bacillati</taxon>
        <taxon>Actinomycetota</taxon>
        <taxon>Actinomycetes</taxon>
        <taxon>Micrococcales</taxon>
        <taxon>Cellulomonadaceae</taxon>
        <taxon>Cellulomonas</taxon>
    </lineage>
</organism>
<evidence type="ECO:0000313" key="3">
    <source>
        <dbReference type="Proteomes" id="UP000614741"/>
    </source>
</evidence>
<comment type="caution">
    <text evidence="2">The sequence shown here is derived from an EMBL/GenBank/DDBJ whole genome shotgun (WGS) entry which is preliminary data.</text>
</comment>
<feature type="transmembrane region" description="Helical" evidence="1">
    <location>
        <begin position="82"/>
        <end position="102"/>
    </location>
</feature>
<feature type="transmembrane region" description="Helical" evidence="1">
    <location>
        <begin position="50"/>
        <end position="70"/>
    </location>
</feature>
<gene>
    <name evidence="2" type="ORF">Cph01nite_00520</name>
</gene>
<keyword evidence="1" id="KW-1133">Transmembrane helix</keyword>
<protein>
    <recommendedName>
        <fullName evidence="4">Integral membrane protein</fullName>
    </recommendedName>
</protein>
<evidence type="ECO:0000256" key="1">
    <source>
        <dbReference type="SAM" id="Phobius"/>
    </source>
</evidence>
<keyword evidence="1" id="KW-0812">Transmembrane</keyword>
<reference evidence="2 3" key="1">
    <citation type="submission" date="2021-01" db="EMBL/GenBank/DDBJ databases">
        <title>Whole genome shotgun sequence of Cellulomonas phragmiteti NBRC 110785.</title>
        <authorList>
            <person name="Komaki H."/>
            <person name="Tamura T."/>
        </authorList>
    </citation>
    <scope>NUCLEOTIDE SEQUENCE [LARGE SCALE GENOMIC DNA]</scope>
    <source>
        <strain evidence="2 3">NBRC 110785</strain>
    </source>
</reference>
<evidence type="ECO:0008006" key="4">
    <source>
        <dbReference type="Google" id="ProtNLM"/>
    </source>
</evidence>
<evidence type="ECO:0000313" key="2">
    <source>
        <dbReference type="EMBL" id="GIG38290.1"/>
    </source>
</evidence>
<feature type="transmembrane region" description="Helical" evidence="1">
    <location>
        <begin position="227"/>
        <end position="250"/>
    </location>
</feature>
<proteinExistence type="predicted"/>
<keyword evidence="1" id="KW-0472">Membrane</keyword>
<dbReference type="RefSeq" id="WP_203670361.1">
    <property type="nucleotide sequence ID" value="NZ_BONP01000001.1"/>
</dbReference>
<dbReference type="EMBL" id="BONP01000001">
    <property type="protein sequence ID" value="GIG38290.1"/>
    <property type="molecule type" value="Genomic_DNA"/>
</dbReference>
<sequence length="314" mass="31397">MRLLVLLLLLLPLAVLALLGTVVVTAVTSRRPATGEDVETSPEAYAGARRHAALVAAASWTALLVVAVALPASLPFGPDQGIALGCAPAVAGVVALLVAAVGERTWPGPAAPVRRASLARRTARDVAPRPLTALVLGWSAALLLVLLATGVSAHPDGRTVTVQPDDLSLSQAGPYPGAAYGVPIAAAVVVLLLATLLTLHLVASRPAVAQVSTADDTRLRLAAGRRVLAAVQLVVGGTLAGVLLAAGNALRNAATSRWAVDDVWTTSTEPVAHTLGTAALAAAPLVLVATLVVTGVALARAARGTATAPAPVPA</sequence>
<keyword evidence="3" id="KW-1185">Reference proteome</keyword>
<accession>A0ABQ4DG18</accession>